<dbReference type="EMBL" id="LR797369">
    <property type="protein sequence ID" value="CAB4211019.1"/>
    <property type="molecule type" value="Genomic_DNA"/>
</dbReference>
<organism evidence="4">
    <name type="scientific">uncultured Caudovirales phage</name>
    <dbReference type="NCBI Taxonomy" id="2100421"/>
    <lineage>
        <taxon>Viruses</taxon>
        <taxon>Duplodnaviria</taxon>
        <taxon>Heunggongvirae</taxon>
        <taxon>Uroviricota</taxon>
        <taxon>Caudoviricetes</taxon>
        <taxon>Peduoviridae</taxon>
        <taxon>Maltschvirus</taxon>
        <taxon>Maltschvirus maltsch</taxon>
    </lineage>
</organism>
<reference evidence="4" key="1">
    <citation type="submission" date="2020-05" db="EMBL/GenBank/DDBJ databases">
        <authorList>
            <person name="Chiriac C."/>
            <person name="Salcher M."/>
            <person name="Ghai R."/>
            <person name="Kavagutti S V."/>
        </authorList>
    </citation>
    <scope>NUCLEOTIDE SEQUENCE</scope>
</reference>
<evidence type="ECO:0000313" key="3">
    <source>
        <dbReference type="EMBL" id="CAB4182000.1"/>
    </source>
</evidence>
<dbReference type="EMBL" id="LR797021">
    <property type="protein sequence ID" value="CAB4182000.1"/>
    <property type="molecule type" value="Genomic_DNA"/>
</dbReference>
<protein>
    <submittedName>
        <fullName evidence="4">Uncharacterized protein</fullName>
    </submittedName>
</protein>
<proteinExistence type="predicted"/>
<evidence type="ECO:0000313" key="6">
    <source>
        <dbReference type="EMBL" id="CAB4222633.1"/>
    </source>
</evidence>
<accession>A0A6J5R7L4</accession>
<evidence type="ECO:0000313" key="7">
    <source>
        <dbReference type="EMBL" id="CAB5227706.1"/>
    </source>
</evidence>
<gene>
    <name evidence="3" type="ORF">UFOVP1065_104</name>
    <name evidence="4" type="ORF">UFOVP1198_73</name>
    <name evidence="5" type="ORF">UFOVP1418_65</name>
    <name evidence="7" type="ORF">UFOVP1524_85</name>
    <name evidence="6" type="ORF">UFOVP1651_85</name>
    <name evidence="1" type="ORF">UFOVP908_63</name>
    <name evidence="2" type="ORF">UFOVP990_73</name>
</gene>
<dbReference type="EMBL" id="LR797157">
    <property type="protein sequence ID" value="CAB4190586.1"/>
    <property type="molecule type" value="Genomic_DNA"/>
</dbReference>
<dbReference type="EMBL" id="LR797518">
    <property type="protein sequence ID" value="CAB4222633.1"/>
    <property type="molecule type" value="Genomic_DNA"/>
</dbReference>
<sequence length="54" mass="6237">MIHIREEGENIQTGFNFYPKGSNQVGVVIRFGDLVLFARYNRHLGKFKFHGVKA</sequence>
<evidence type="ECO:0000313" key="2">
    <source>
        <dbReference type="EMBL" id="CAB4176848.1"/>
    </source>
</evidence>
<dbReference type="EMBL" id="LR796860">
    <property type="protein sequence ID" value="CAB4170464.1"/>
    <property type="molecule type" value="Genomic_DNA"/>
</dbReference>
<dbReference type="EMBL" id="LR796945">
    <property type="protein sequence ID" value="CAB4176848.1"/>
    <property type="molecule type" value="Genomic_DNA"/>
</dbReference>
<dbReference type="EMBL" id="LR798378">
    <property type="protein sequence ID" value="CAB5227706.1"/>
    <property type="molecule type" value="Genomic_DNA"/>
</dbReference>
<name>A0A6J5R7L4_9CAUD</name>
<evidence type="ECO:0000313" key="5">
    <source>
        <dbReference type="EMBL" id="CAB4211019.1"/>
    </source>
</evidence>
<evidence type="ECO:0000313" key="4">
    <source>
        <dbReference type="EMBL" id="CAB4190586.1"/>
    </source>
</evidence>
<evidence type="ECO:0000313" key="1">
    <source>
        <dbReference type="EMBL" id="CAB4170464.1"/>
    </source>
</evidence>